<name>A0ACB8SKX4_9AGAM</name>
<organism evidence="1 2">
    <name type="scientific">Artomyces pyxidatus</name>
    <dbReference type="NCBI Taxonomy" id="48021"/>
    <lineage>
        <taxon>Eukaryota</taxon>
        <taxon>Fungi</taxon>
        <taxon>Dikarya</taxon>
        <taxon>Basidiomycota</taxon>
        <taxon>Agaricomycotina</taxon>
        <taxon>Agaricomycetes</taxon>
        <taxon>Russulales</taxon>
        <taxon>Auriscalpiaceae</taxon>
        <taxon>Artomyces</taxon>
    </lineage>
</organism>
<comment type="caution">
    <text evidence="1">The sequence shown here is derived from an EMBL/GenBank/DDBJ whole genome shotgun (WGS) entry which is preliminary data.</text>
</comment>
<evidence type="ECO:0000313" key="1">
    <source>
        <dbReference type="EMBL" id="KAI0056913.1"/>
    </source>
</evidence>
<sequence>MFDPVSGLKFREHVRETYGNVARFHGIFGDQTLLVSDPTTLTNILTKDRDIFEKPHWLNELFLRSIGPGLVSSTGALHRKQRKMLNPIFSVQRLRTTVPLLHKIANQLKDVLQEKVSDGPQEVDVVDWFGGVAIEMISQNVLGYTFGTFEPDAKRNDLKIAIKEFGRVLHRRPTPVMAKLQVYIRIFPLVSRWPARVLRFGAACLPLPALHDMIRLSDIVEESVESLFQAKKELLARGDVGPANQLRGGPDFISALMIENAEAPDDCKLADSEIKAQMITMVSAGTDTTSISLSRIAQLLSQRQDVQEKLRQELNTAAASSGDELGYEELMGLPYLDAIWRETLRLYPASTFSSRTSQADTTIPFSQPIPGATPAQSSLFVPRGTTIMIDIPGVNCNRNIWGADANAWKPERWLAPLPASVADAQIPGVYSNLMSFSGGGRACIGFKLAELETKVVLSRLVKSIRFLPSKTEIVWKMSGPVVSPFVKGSITNLSTLPLILERV</sequence>
<reference evidence="1" key="2">
    <citation type="journal article" date="2022" name="New Phytol.">
        <title>Evolutionary transition to the ectomycorrhizal habit in the genomes of a hyperdiverse lineage of mushroom-forming fungi.</title>
        <authorList>
            <person name="Looney B."/>
            <person name="Miyauchi S."/>
            <person name="Morin E."/>
            <person name="Drula E."/>
            <person name="Courty P.E."/>
            <person name="Kohler A."/>
            <person name="Kuo A."/>
            <person name="LaButti K."/>
            <person name="Pangilinan J."/>
            <person name="Lipzen A."/>
            <person name="Riley R."/>
            <person name="Andreopoulos W."/>
            <person name="He G."/>
            <person name="Johnson J."/>
            <person name="Nolan M."/>
            <person name="Tritt A."/>
            <person name="Barry K.W."/>
            <person name="Grigoriev I.V."/>
            <person name="Nagy L.G."/>
            <person name="Hibbett D."/>
            <person name="Henrissat B."/>
            <person name="Matheny P.B."/>
            <person name="Labbe J."/>
            <person name="Martin F.M."/>
        </authorList>
    </citation>
    <scope>NUCLEOTIDE SEQUENCE</scope>
    <source>
        <strain evidence="1">HHB10654</strain>
    </source>
</reference>
<evidence type="ECO:0000313" key="2">
    <source>
        <dbReference type="Proteomes" id="UP000814140"/>
    </source>
</evidence>
<protein>
    <submittedName>
        <fullName evidence="1">Cytochrome P450</fullName>
    </submittedName>
</protein>
<dbReference type="Proteomes" id="UP000814140">
    <property type="component" value="Unassembled WGS sequence"/>
</dbReference>
<reference evidence="1" key="1">
    <citation type="submission" date="2021-03" db="EMBL/GenBank/DDBJ databases">
        <authorList>
            <consortium name="DOE Joint Genome Institute"/>
            <person name="Ahrendt S."/>
            <person name="Looney B.P."/>
            <person name="Miyauchi S."/>
            <person name="Morin E."/>
            <person name="Drula E."/>
            <person name="Courty P.E."/>
            <person name="Chicoki N."/>
            <person name="Fauchery L."/>
            <person name="Kohler A."/>
            <person name="Kuo A."/>
            <person name="Labutti K."/>
            <person name="Pangilinan J."/>
            <person name="Lipzen A."/>
            <person name="Riley R."/>
            <person name="Andreopoulos W."/>
            <person name="He G."/>
            <person name="Johnson J."/>
            <person name="Barry K.W."/>
            <person name="Grigoriev I.V."/>
            <person name="Nagy L."/>
            <person name="Hibbett D."/>
            <person name="Henrissat B."/>
            <person name="Matheny P.B."/>
            <person name="Labbe J."/>
            <person name="Martin F."/>
        </authorList>
    </citation>
    <scope>NUCLEOTIDE SEQUENCE</scope>
    <source>
        <strain evidence="1">HHB10654</strain>
    </source>
</reference>
<proteinExistence type="predicted"/>
<dbReference type="EMBL" id="MU277255">
    <property type="protein sequence ID" value="KAI0056913.1"/>
    <property type="molecule type" value="Genomic_DNA"/>
</dbReference>
<keyword evidence="2" id="KW-1185">Reference proteome</keyword>
<accession>A0ACB8SKX4</accession>
<gene>
    <name evidence="1" type="ORF">BV25DRAFT_1920560</name>
</gene>